<dbReference type="NCBIfam" id="TIGR02532">
    <property type="entry name" value="IV_pilin_GFxxxE"/>
    <property type="match status" value="1"/>
</dbReference>
<dbReference type="InterPro" id="IPR012902">
    <property type="entry name" value="N_methyl_site"/>
</dbReference>
<keyword evidence="1" id="KW-0812">Transmembrane</keyword>
<keyword evidence="1" id="KW-1133">Transmembrane helix</keyword>
<proteinExistence type="predicted"/>
<gene>
    <name evidence="2" type="ORF">E4100_03735</name>
</gene>
<dbReference type="Proteomes" id="UP000298381">
    <property type="component" value="Unassembled WGS sequence"/>
</dbReference>
<keyword evidence="3" id="KW-1185">Reference proteome</keyword>
<feature type="transmembrane region" description="Helical" evidence="1">
    <location>
        <begin position="12"/>
        <end position="33"/>
    </location>
</feature>
<keyword evidence="1" id="KW-0472">Membrane</keyword>
<protein>
    <submittedName>
        <fullName evidence="2">Type II secretion system protein</fullName>
    </submittedName>
</protein>
<comment type="caution">
    <text evidence="2">The sequence shown here is derived from an EMBL/GenBank/DDBJ whole genome shotgun (WGS) entry which is preliminary data.</text>
</comment>
<evidence type="ECO:0000313" key="2">
    <source>
        <dbReference type="EMBL" id="TFZ40681.1"/>
    </source>
</evidence>
<name>A0A4Z0D708_9FIRM</name>
<dbReference type="OrthoDB" id="1524959at2"/>
<reference evidence="2 3" key="1">
    <citation type="submission" date="2019-03" db="EMBL/GenBank/DDBJ databases">
        <title>Draft genome sequence data and analysis of a Fermenting Bacterium, Soehngenia longevitae strain 1933PT, isolated from petroleum reservoir in Azerbaijan.</title>
        <authorList>
            <person name="Grouzdev D.S."/>
            <person name="Bidzhieva S.K."/>
            <person name="Sokolova D.S."/>
            <person name="Tourova T.P."/>
            <person name="Poltaraus A.B."/>
            <person name="Nazina T.N."/>
        </authorList>
    </citation>
    <scope>NUCLEOTIDE SEQUENCE [LARGE SCALE GENOMIC DNA]</scope>
    <source>
        <strain evidence="2 3">1933P</strain>
    </source>
</reference>
<accession>A0A4Z0D708</accession>
<dbReference type="AlphaFoldDB" id="A0A4Z0D708"/>
<organism evidence="2 3">
    <name type="scientific">Soehngenia longivitae</name>
    <dbReference type="NCBI Taxonomy" id="2562294"/>
    <lineage>
        <taxon>Bacteria</taxon>
        <taxon>Bacillati</taxon>
        <taxon>Bacillota</taxon>
        <taxon>Tissierellia</taxon>
        <taxon>Tissierellales</taxon>
        <taxon>Tissierellaceae</taxon>
        <taxon>Soehngenia</taxon>
    </lineage>
</organism>
<evidence type="ECO:0000256" key="1">
    <source>
        <dbReference type="SAM" id="Phobius"/>
    </source>
</evidence>
<dbReference type="RefSeq" id="WP_135270707.1">
    <property type="nucleotide sequence ID" value="NZ_SRIB01000004.1"/>
</dbReference>
<dbReference type="EMBL" id="SRIB01000004">
    <property type="protein sequence ID" value="TFZ40681.1"/>
    <property type="molecule type" value="Genomic_DNA"/>
</dbReference>
<evidence type="ECO:0000313" key="3">
    <source>
        <dbReference type="Proteomes" id="UP000298381"/>
    </source>
</evidence>
<sequence>MKGKGYTLIELILSIALLGLIATYFITSISFGYKNIVNMEDRTINMYTVQQNMENTIKEKKKLEPTDPQKNFEIFDKTISAHEIKLTTSNNNEIIAYIPKETINYNIPVLSSDPVIKINEIDTDKPYSPQPLFVDVLDFNWELFVAEVPVTDSTKPDHLMSVYRWYISDEIQYSPDIDPGDDLKRYFAIKEWNEAKKQLPYAESEGLSFIPNIKANYNRLSARELKTNLGLSDKELIDRFGNRYFRYGITPYSIAGRIGEEKISNYVYVTKPIIVESATFDMDKTIEITFNQEVRSPDISEIKLNGVFANWYNNRYYDNNIKKVKIDDADKKKLIITLNNKRNNITLPIGGNSLQKGAVQSISFGEISIYNGEDGTFEITNK</sequence>